<dbReference type="HOGENOM" id="CLU_020336_13_2_9"/>
<keyword evidence="1 3" id="KW-0378">Hydrolase</keyword>
<keyword evidence="4" id="KW-1185">Reference proteome</keyword>
<protein>
    <submittedName>
        <fullName evidence="3">Alpha/beta hydrolase fold protein</fullName>
    </submittedName>
</protein>
<proteinExistence type="predicted"/>
<accession>G8U0K8</accession>
<dbReference type="GO" id="GO:0016020">
    <property type="term" value="C:membrane"/>
    <property type="evidence" value="ECO:0007669"/>
    <property type="project" value="TreeGrafter"/>
</dbReference>
<reference evidence="4" key="1">
    <citation type="submission" date="2011-12" db="EMBL/GenBank/DDBJ databases">
        <title>The complete genome of chromosome of Sulfobacillus acidophilus DSM 10332.</title>
        <authorList>
            <person name="Lucas S."/>
            <person name="Han J."/>
            <person name="Lapidus A."/>
            <person name="Bruce D."/>
            <person name="Goodwin L."/>
            <person name="Pitluck S."/>
            <person name="Peters L."/>
            <person name="Kyrpides N."/>
            <person name="Mavromatis K."/>
            <person name="Ivanova N."/>
            <person name="Mikhailova N."/>
            <person name="Chertkov O."/>
            <person name="Saunders E."/>
            <person name="Detter J.C."/>
            <person name="Tapia R."/>
            <person name="Han C."/>
            <person name="Land M."/>
            <person name="Hauser L."/>
            <person name="Markowitz V."/>
            <person name="Cheng J.-F."/>
            <person name="Hugenholtz P."/>
            <person name="Woyke T."/>
            <person name="Wu D."/>
            <person name="Pukall R."/>
            <person name="Gehrich-Schroeter G."/>
            <person name="Schneider S."/>
            <person name="Klenk H.-P."/>
            <person name="Eisen J.A."/>
        </authorList>
    </citation>
    <scope>NUCLEOTIDE SEQUENCE [LARGE SCALE GENOMIC DNA]</scope>
    <source>
        <strain evidence="4">ATCC 700253 / DSM 10332 / NAL</strain>
    </source>
</reference>
<evidence type="ECO:0000313" key="3">
    <source>
        <dbReference type="EMBL" id="AEW04230.1"/>
    </source>
</evidence>
<dbReference type="InterPro" id="IPR050266">
    <property type="entry name" value="AB_hydrolase_sf"/>
</dbReference>
<reference evidence="3 4" key="2">
    <citation type="journal article" date="2012" name="Stand. Genomic Sci.">
        <title>Complete genome sequence of the moderately thermophilic mineral-sulfide-oxidizing firmicute Sulfobacillus acidophilus type strain (NAL(T)).</title>
        <authorList>
            <person name="Anderson I."/>
            <person name="Chertkov O."/>
            <person name="Chen A."/>
            <person name="Saunders E."/>
            <person name="Lapidus A."/>
            <person name="Nolan M."/>
            <person name="Lucas S."/>
            <person name="Hammon N."/>
            <person name="Deshpande S."/>
            <person name="Cheng J.F."/>
            <person name="Han C."/>
            <person name="Tapia R."/>
            <person name="Goodwin L.A."/>
            <person name="Pitluck S."/>
            <person name="Liolios K."/>
            <person name="Pagani I."/>
            <person name="Ivanova N."/>
            <person name="Mikhailova N."/>
            <person name="Pati A."/>
            <person name="Palaniappan K."/>
            <person name="Land M."/>
            <person name="Pan C."/>
            <person name="Rohde M."/>
            <person name="Pukall R."/>
            <person name="Goker M."/>
            <person name="Detter J.C."/>
            <person name="Woyke T."/>
            <person name="Bristow J."/>
            <person name="Eisen J.A."/>
            <person name="Markowitz V."/>
            <person name="Hugenholtz P."/>
            <person name="Kyrpides N.C."/>
            <person name="Klenk H.P."/>
            <person name="Mavromatis K."/>
        </authorList>
    </citation>
    <scope>NUCLEOTIDE SEQUENCE [LARGE SCALE GENOMIC DNA]</scope>
    <source>
        <strain evidence="4">ATCC 700253 / DSM 10332 / NAL</strain>
    </source>
</reference>
<sequence length="283" mass="32112">MDNRLGHSSVLFKGRTLRIRYEEAGAHDPPTLWIHGMGAYRKTFARLWQSPWFRGRRIVVDLPGFGDSDAFPARATLEDYPAVLEKFLDSLGIASVILVGHSFGGMVAGQLAEHIPDRVRGVIFVASAGFLDPVNALSPTPWVWVNRIGIWITGMDWFGRRMLTALGVDPRRLSPTERRWFRYGWRRAREMARMGTFYQSPHFAERMRRLSACVPMALIHGTRDILFPLDALKAVTAPELPLFSVPDAGHLPFVSHEELFRTAFVQAWQAIGGPRDVLHIERR</sequence>
<dbReference type="PANTHER" id="PTHR43798:SF31">
    <property type="entry name" value="AB HYDROLASE SUPERFAMILY PROTEIN YCLE"/>
    <property type="match status" value="1"/>
</dbReference>
<dbReference type="Gene3D" id="3.40.50.1820">
    <property type="entry name" value="alpha/beta hydrolase"/>
    <property type="match status" value="1"/>
</dbReference>
<dbReference type="STRING" id="679936.Sulac_0723"/>
<dbReference type="PRINTS" id="PR00111">
    <property type="entry name" value="ABHYDROLASE"/>
</dbReference>
<name>G8U0K8_SULAD</name>
<dbReference type="PANTHER" id="PTHR43798">
    <property type="entry name" value="MONOACYLGLYCEROL LIPASE"/>
    <property type="match status" value="1"/>
</dbReference>
<evidence type="ECO:0000259" key="2">
    <source>
        <dbReference type="Pfam" id="PF12697"/>
    </source>
</evidence>
<dbReference type="SUPFAM" id="SSF53474">
    <property type="entry name" value="alpha/beta-Hydrolases"/>
    <property type="match status" value="1"/>
</dbReference>
<dbReference type="KEGG" id="sap:Sulac_0723"/>
<feature type="domain" description="AB hydrolase-1" evidence="2">
    <location>
        <begin position="32"/>
        <end position="260"/>
    </location>
</feature>
<dbReference type="InterPro" id="IPR029058">
    <property type="entry name" value="AB_hydrolase_fold"/>
</dbReference>
<gene>
    <name evidence="3" type="ordered locus">Sulac_0723</name>
</gene>
<evidence type="ECO:0000256" key="1">
    <source>
        <dbReference type="ARBA" id="ARBA00022801"/>
    </source>
</evidence>
<dbReference type="EMBL" id="CP003179">
    <property type="protein sequence ID" value="AEW04230.1"/>
    <property type="molecule type" value="Genomic_DNA"/>
</dbReference>
<evidence type="ECO:0000313" key="4">
    <source>
        <dbReference type="Proteomes" id="UP000005439"/>
    </source>
</evidence>
<dbReference type="Proteomes" id="UP000005439">
    <property type="component" value="Chromosome"/>
</dbReference>
<organism evidence="3 4">
    <name type="scientific">Sulfobacillus acidophilus (strain ATCC 700253 / DSM 10332 / NAL)</name>
    <dbReference type="NCBI Taxonomy" id="679936"/>
    <lineage>
        <taxon>Bacteria</taxon>
        <taxon>Bacillati</taxon>
        <taxon>Bacillota</taxon>
        <taxon>Clostridia</taxon>
        <taxon>Eubacteriales</taxon>
        <taxon>Clostridiales Family XVII. Incertae Sedis</taxon>
        <taxon>Sulfobacillus</taxon>
    </lineage>
</organism>
<dbReference type="AlphaFoldDB" id="G8U0K8"/>
<dbReference type="Pfam" id="PF12697">
    <property type="entry name" value="Abhydrolase_6"/>
    <property type="match status" value="1"/>
</dbReference>
<dbReference type="InterPro" id="IPR000073">
    <property type="entry name" value="AB_hydrolase_1"/>
</dbReference>
<dbReference type="GO" id="GO:0016787">
    <property type="term" value="F:hydrolase activity"/>
    <property type="evidence" value="ECO:0007669"/>
    <property type="project" value="UniProtKB-KW"/>
</dbReference>